<dbReference type="CDD" id="cd11709">
    <property type="entry name" value="SPRY"/>
    <property type="match status" value="1"/>
</dbReference>
<dbReference type="InterPro" id="IPR011990">
    <property type="entry name" value="TPR-like_helical_dom_sf"/>
</dbReference>
<dbReference type="SUPFAM" id="SSF81901">
    <property type="entry name" value="HCP-like"/>
    <property type="match status" value="1"/>
</dbReference>
<feature type="region of interest" description="Disordered" evidence="7">
    <location>
        <begin position="169"/>
        <end position="268"/>
    </location>
</feature>
<dbReference type="SUPFAM" id="SSF144232">
    <property type="entry name" value="HIT/MYND zinc finger-like"/>
    <property type="match status" value="1"/>
</dbReference>
<dbReference type="PANTHER" id="PTHR11102">
    <property type="entry name" value="SEL-1-LIKE PROTEIN"/>
    <property type="match status" value="1"/>
</dbReference>
<feature type="compositionally biased region" description="Pro residues" evidence="7">
    <location>
        <begin position="898"/>
        <end position="907"/>
    </location>
</feature>
<dbReference type="InterPro" id="IPR002893">
    <property type="entry name" value="Znf_MYND"/>
</dbReference>
<feature type="compositionally biased region" description="Polar residues" evidence="7">
    <location>
        <begin position="249"/>
        <end position="264"/>
    </location>
</feature>
<dbReference type="SMART" id="SM00671">
    <property type="entry name" value="SEL1"/>
    <property type="match status" value="3"/>
</dbReference>
<reference evidence="9 10" key="1">
    <citation type="journal article" date="2012" name="Genome Biol.">
        <title>Genome and low-iron response of an oceanic diatom adapted to chronic iron limitation.</title>
        <authorList>
            <person name="Lommer M."/>
            <person name="Specht M."/>
            <person name="Roy A.S."/>
            <person name="Kraemer L."/>
            <person name="Andreson R."/>
            <person name="Gutowska M.A."/>
            <person name="Wolf J."/>
            <person name="Bergner S.V."/>
            <person name="Schilhabel M.B."/>
            <person name="Klostermeier U.C."/>
            <person name="Beiko R.G."/>
            <person name="Rosenstiel P."/>
            <person name="Hippler M."/>
            <person name="Laroche J."/>
        </authorList>
    </citation>
    <scope>NUCLEOTIDE SEQUENCE [LARGE SCALE GENOMIC DNA]</scope>
    <source>
        <strain evidence="9 10">CCMP1005</strain>
    </source>
</reference>
<accession>K0SU95</accession>
<evidence type="ECO:0000256" key="6">
    <source>
        <dbReference type="SAM" id="Coils"/>
    </source>
</evidence>
<dbReference type="PROSITE" id="PS01360">
    <property type="entry name" value="ZF_MYND_1"/>
    <property type="match status" value="1"/>
</dbReference>
<evidence type="ECO:0000313" key="10">
    <source>
        <dbReference type="Proteomes" id="UP000266841"/>
    </source>
</evidence>
<organism evidence="9 10">
    <name type="scientific">Thalassiosira oceanica</name>
    <name type="common">Marine diatom</name>
    <dbReference type="NCBI Taxonomy" id="159749"/>
    <lineage>
        <taxon>Eukaryota</taxon>
        <taxon>Sar</taxon>
        <taxon>Stramenopiles</taxon>
        <taxon>Ochrophyta</taxon>
        <taxon>Bacillariophyta</taxon>
        <taxon>Coscinodiscophyceae</taxon>
        <taxon>Thalassiosirophycidae</taxon>
        <taxon>Thalassiosirales</taxon>
        <taxon>Thalassiosiraceae</taxon>
        <taxon>Thalassiosira</taxon>
    </lineage>
</organism>
<dbReference type="Proteomes" id="UP000266841">
    <property type="component" value="Unassembled WGS sequence"/>
</dbReference>
<feature type="compositionally biased region" description="Gly residues" evidence="7">
    <location>
        <begin position="220"/>
        <end position="232"/>
    </location>
</feature>
<keyword evidence="10" id="KW-1185">Reference proteome</keyword>
<dbReference type="Pfam" id="PF08238">
    <property type="entry name" value="Sel1"/>
    <property type="match status" value="2"/>
</dbReference>
<feature type="compositionally biased region" description="Polar residues" evidence="7">
    <location>
        <begin position="771"/>
        <end position="782"/>
    </location>
</feature>
<dbReference type="Pfam" id="PF01753">
    <property type="entry name" value="zf-MYND"/>
    <property type="match status" value="1"/>
</dbReference>
<evidence type="ECO:0000256" key="2">
    <source>
        <dbReference type="ARBA" id="ARBA00022771"/>
    </source>
</evidence>
<feature type="domain" description="MYND-type" evidence="8">
    <location>
        <begin position="1088"/>
        <end position="1129"/>
    </location>
</feature>
<dbReference type="InterPro" id="IPR006597">
    <property type="entry name" value="Sel1-like"/>
</dbReference>
<dbReference type="Gene3D" id="2.60.120.920">
    <property type="match status" value="1"/>
</dbReference>
<evidence type="ECO:0000313" key="9">
    <source>
        <dbReference type="EMBL" id="EJK68529.1"/>
    </source>
</evidence>
<feature type="region of interest" description="Disordered" evidence="7">
    <location>
        <begin position="809"/>
        <end position="854"/>
    </location>
</feature>
<feature type="compositionally biased region" description="Low complexity" evidence="7">
    <location>
        <begin position="118"/>
        <end position="134"/>
    </location>
</feature>
<name>K0SU95_THAOC</name>
<feature type="region of interest" description="Disordered" evidence="7">
    <location>
        <begin position="1"/>
        <end position="22"/>
    </location>
</feature>
<dbReference type="Gene3D" id="6.10.140.2220">
    <property type="match status" value="1"/>
</dbReference>
<sequence length="1375" mass="149845">RAVLRRSNGYSTHLPTGGTYRGAQFDGKRDDALRSYIRILIGISARPEVLDRTSPQPTSTATAFAATRRSSDRRASANVVLPRSAEVRKFTPLSGGRRGIVRRSPGGAPVPGNEREAGSPADRAAPRPRSLRLPTPCSEVKILKMDGDGAPSQPLSDCDEGDTSAMFAVRTASRRPRGGPPRRDSQNSRRNATSSAGARRSIRSRTQSADSSTSLSTVGCSGGSGSIGGSGEGAQRSSSRRRASARPGNISNDGDQGPFPSQRSRLTDRTSMDEDIEINQLLWHVTQGGSQTPRATQDGSQTHHAGDEAQLWELSMAFEFAPSRGYIHFHSFAYRMPSAPLAQPHLFYLDGSYIEPPSTSRMADDGRVKRLKTSEDGAANAELQRRNAELHSENEELRRENAQFRARLEGEHTVLPVARVVTITTTVDLSRVDTSIVTQISSFLGASLELFNLALTCKSFGWRQPTSTQNWSLVEEVSRQLVCSRATDDEMGCLPRYVGGTRTWLSILNRFEHLLLFDVLLGGHIEHRNGDKATVHSTHSWVCTAVSSGSVMRTGTHYAEFQITGGPSIGIVRPMPSLETGAFGNYCFFIGLPRSGITEFYPTFLAQRSDDWGDGSIHACEYLSGDGTMKWTNWGSTTVEGKLWEGMKFSLSGDTVGMLLNLDNGTLTVYKNNRRLGVLKDGLSGPYCWYATLYTRDAVDIDGEVEEQRPRLSNPTFGEKTLLPCFARSLITTTPDSLQAPTTSAPVIEVIDPLTSSLASRPGRYHLSRLDPSSASAGTSPSLVAARTESDSSASRHFSVSIFSIPRGPALSGAARRSPDRAIPASTGGPAGRARTALVDTPGGPTANSSRAFPIFSQTRQQGVHVVRRADPQRPPLFHTFFEGAPWGCVSSPETASPSPPGPPPATLPNWGHRHRPSTTGRGDATRDRQSLSARHPDGTPSRLPPRGRHGARRQGRRGVGVMSLVGVGLSRGSASWARAKRSLRSVSTQIHIGFAEDGHTATSVRPDQKPEGDAQRTTHGHPVISQGYAEMLFVETSQLEPLSNNLVAPALSFLARLTPIFARQLENHRNPQSTMSCVPVADDGDTCANCGKQGSDTVKLKNCTACRLVKYCGVDCQRAHRKQHKKTCKQRAAELQDEQVYSQGHKRPEGEFCPLCTLPIPLPVNENSLFEVCCMKRICLGCDLAAQKRGMFDCAFCRTPCPDSDDGKLKMIQARVRKKDPQAIDMLGKKYFFGSLGSQKDVRRAVELFTEAAELGSIEALFDLGNAYFHGEGVQQDKGKANEFYKEGAMQGHVECRYNLGQAEIRKGDLDRAVRHWVISAKMGHENSVENIKKLFTAGVGTKDQYMKALQGYQNAVEEVKSHDRDEVKRLGST</sequence>
<dbReference type="PANTHER" id="PTHR11102:SF160">
    <property type="entry name" value="ERAD-ASSOCIATED E3 UBIQUITIN-PROTEIN LIGASE COMPONENT HRD3"/>
    <property type="match status" value="1"/>
</dbReference>
<keyword evidence="3" id="KW-0862">Zinc</keyword>
<dbReference type="Gene3D" id="1.25.40.10">
    <property type="entry name" value="Tetratricopeptide repeat domain"/>
    <property type="match status" value="1"/>
</dbReference>
<feature type="compositionally biased region" description="Basic and acidic residues" evidence="7">
    <location>
        <begin position="924"/>
        <end position="938"/>
    </location>
</feature>
<protein>
    <recommendedName>
        <fullName evidence="8">MYND-type domain-containing protein</fullName>
    </recommendedName>
</protein>
<keyword evidence="6" id="KW-0175">Coiled coil</keyword>
<dbReference type="InterPro" id="IPR050767">
    <property type="entry name" value="Sel1_AlgK"/>
</dbReference>
<feature type="region of interest" description="Disordered" evidence="7">
    <location>
        <begin position="763"/>
        <end position="790"/>
    </location>
</feature>
<dbReference type="eggNOG" id="ENOG502RZ2E">
    <property type="taxonomic scope" value="Eukaryota"/>
</dbReference>
<dbReference type="InterPro" id="IPR043136">
    <property type="entry name" value="B30.2/SPRY_sf"/>
</dbReference>
<feature type="region of interest" description="Disordered" evidence="7">
    <location>
        <begin position="998"/>
        <end position="1020"/>
    </location>
</feature>
<dbReference type="OrthoDB" id="193263at2759"/>
<feature type="region of interest" description="Disordered" evidence="7">
    <location>
        <begin position="50"/>
        <end position="78"/>
    </location>
</feature>
<proteinExistence type="inferred from homology"/>
<gene>
    <name evidence="9" type="ORF">THAOC_10280</name>
</gene>
<evidence type="ECO:0000256" key="3">
    <source>
        <dbReference type="ARBA" id="ARBA00022833"/>
    </source>
</evidence>
<feature type="compositionally biased region" description="Basic and acidic residues" evidence="7">
    <location>
        <begin position="1007"/>
        <end position="1017"/>
    </location>
</feature>
<evidence type="ECO:0000256" key="7">
    <source>
        <dbReference type="SAM" id="MobiDB-lite"/>
    </source>
</evidence>
<keyword evidence="1" id="KW-0479">Metal-binding</keyword>
<feature type="non-terminal residue" evidence="9">
    <location>
        <position position="1"/>
    </location>
</feature>
<feature type="region of interest" description="Disordered" evidence="7">
    <location>
        <begin position="889"/>
        <end position="960"/>
    </location>
</feature>
<dbReference type="PROSITE" id="PS50865">
    <property type="entry name" value="ZF_MYND_2"/>
    <property type="match status" value="1"/>
</dbReference>
<dbReference type="EMBL" id="AGNL01011212">
    <property type="protein sequence ID" value="EJK68529.1"/>
    <property type="molecule type" value="Genomic_DNA"/>
</dbReference>
<evidence type="ECO:0000256" key="4">
    <source>
        <dbReference type="ARBA" id="ARBA00038101"/>
    </source>
</evidence>
<evidence type="ECO:0000256" key="1">
    <source>
        <dbReference type="ARBA" id="ARBA00022723"/>
    </source>
</evidence>
<comment type="caution">
    <text evidence="9">The sequence shown here is derived from an EMBL/GenBank/DDBJ whole genome shotgun (WGS) entry which is preliminary data.</text>
</comment>
<feature type="compositionally biased region" description="Low complexity" evidence="7">
    <location>
        <begin position="52"/>
        <end position="68"/>
    </location>
</feature>
<feature type="coiled-coil region" evidence="6">
    <location>
        <begin position="378"/>
        <end position="407"/>
    </location>
</feature>
<comment type="similarity">
    <text evidence="4">Belongs to the sel-1 family.</text>
</comment>
<dbReference type="GO" id="GO:0008270">
    <property type="term" value="F:zinc ion binding"/>
    <property type="evidence" value="ECO:0007669"/>
    <property type="project" value="UniProtKB-KW"/>
</dbReference>
<evidence type="ECO:0000256" key="5">
    <source>
        <dbReference type="PROSITE-ProRule" id="PRU00134"/>
    </source>
</evidence>
<feature type="region of interest" description="Disordered" evidence="7">
    <location>
        <begin position="90"/>
        <end position="135"/>
    </location>
</feature>
<evidence type="ECO:0000259" key="8">
    <source>
        <dbReference type="PROSITE" id="PS50865"/>
    </source>
</evidence>
<keyword evidence="2 5" id="KW-0863">Zinc-finger</keyword>
<feature type="compositionally biased region" description="Basic residues" evidence="7">
    <location>
        <begin position="946"/>
        <end position="957"/>
    </location>
</feature>